<dbReference type="Gene3D" id="3.65.10.10">
    <property type="entry name" value="Enolpyruvate transferase domain"/>
    <property type="match status" value="1"/>
</dbReference>
<evidence type="ECO:0000259" key="2">
    <source>
        <dbReference type="Pfam" id="PF00275"/>
    </source>
</evidence>
<keyword evidence="4" id="KW-1185">Reference proteome</keyword>
<sequence>MTTGPLRAASRWLYGRSLPVCCCPRLIDRHLAAMHAAGAEVIASGTGLRAVCGPRGVKAFTVDVDTPYGPSLGATVTAVLLAARATGTSLITHPSIEPEVTETARFLAERGVLIHFDDQGLHVIGSDWIGGASSRWPGTGSRRPPWS</sequence>
<comment type="caution">
    <text evidence="3">The sequence shown here is derived from an EMBL/GenBank/DDBJ whole genome shotgun (WGS) entry which is preliminary data.</text>
</comment>
<name>A0ABU0NHH9_STRRH</name>
<dbReference type="Pfam" id="PF00275">
    <property type="entry name" value="EPSP_synthase"/>
    <property type="match status" value="1"/>
</dbReference>
<protein>
    <submittedName>
        <fullName evidence="3">UDP-N-acetylglucosamine enolpyruvyl transferase</fullName>
    </submittedName>
</protein>
<dbReference type="InterPro" id="IPR036968">
    <property type="entry name" value="Enolpyruvate_Tfrase_sf"/>
</dbReference>
<dbReference type="Proteomes" id="UP001230654">
    <property type="component" value="Unassembled WGS sequence"/>
</dbReference>
<dbReference type="EMBL" id="JAUSWV010000002">
    <property type="protein sequence ID" value="MDQ0578555.1"/>
    <property type="molecule type" value="Genomic_DNA"/>
</dbReference>
<organism evidence="3 4">
    <name type="scientific">Streptomyces rishiriensis</name>
    <dbReference type="NCBI Taxonomy" id="68264"/>
    <lineage>
        <taxon>Bacteria</taxon>
        <taxon>Bacillati</taxon>
        <taxon>Actinomycetota</taxon>
        <taxon>Actinomycetes</taxon>
        <taxon>Kitasatosporales</taxon>
        <taxon>Streptomycetaceae</taxon>
        <taxon>Streptomyces</taxon>
    </lineage>
</organism>
<feature type="domain" description="Enolpyruvate transferase" evidence="2">
    <location>
        <begin position="27"/>
        <end position="125"/>
    </location>
</feature>
<dbReference type="GO" id="GO:0016740">
    <property type="term" value="F:transferase activity"/>
    <property type="evidence" value="ECO:0007669"/>
    <property type="project" value="UniProtKB-KW"/>
</dbReference>
<dbReference type="InterPro" id="IPR001986">
    <property type="entry name" value="Enolpyruvate_Tfrase_dom"/>
</dbReference>
<dbReference type="InterPro" id="IPR013792">
    <property type="entry name" value="RNA3'P_cycl/enolpyr_Trfase_a/b"/>
</dbReference>
<evidence type="ECO:0000256" key="1">
    <source>
        <dbReference type="ARBA" id="ARBA00022679"/>
    </source>
</evidence>
<proteinExistence type="predicted"/>
<keyword evidence="1 3" id="KW-0808">Transferase</keyword>
<gene>
    <name evidence="3" type="ORF">QF030_000733</name>
</gene>
<accession>A0ABU0NHH9</accession>
<reference evidence="3 4" key="1">
    <citation type="submission" date="2023-07" db="EMBL/GenBank/DDBJ databases">
        <title>Comparative genomics of wheat-associated soil bacteria to identify genetic determinants of phenazine resistance.</title>
        <authorList>
            <person name="Mouncey N."/>
        </authorList>
    </citation>
    <scope>NUCLEOTIDE SEQUENCE [LARGE SCALE GENOMIC DNA]</scope>
    <source>
        <strain evidence="3 4">B2I6</strain>
    </source>
</reference>
<evidence type="ECO:0000313" key="3">
    <source>
        <dbReference type="EMBL" id="MDQ0578555.1"/>
    </source>
</evidence>
<evidence type="ECO:0000313" key="4">
    <source>
        <dbReference type="Proteomes" id="UP001230654"/>
    </source>
</evidence>
<dbReference type="SUPFAM" id="SSF55205">
    <property type="entry name" value="EPT/RTPC-like"/>
    <property type="match status" value="1"/>
</dbReference>